<evidence type="ECO:0000313" key="5">
    <source>
        <dbReference type="EMBL" id="MEX8194353.1"/>
    </source>
</evidence>
<dbReference type="PANTHER" id="PTHR43201">
    <property type="entry name" value="ACYL-COA SYNTHETASE"/>
    <property type="match status" value="1"/>
</dbReference>
<evidence type="ECO:0000256" key="1">
    <source>
        <dbReference type="ARBA" id="ARBA00006432"/>
    </source>
</evidence>
<dbReference type="CDD" id="cd17638">
    <property type="entry name" value="FadD3"/>
    <property type="match status" value="1"/>
</dbReference>
<sequence length="540" mass="58381">MSNINQSAAQESWQTLPGMLADVAGRFADRAAIVENGRSISYQQLQQLSREAARALMTLGVQAGDRVALWAPNLSEWIVAACGVHAAGAVLVPLNTRMKGAEAADILERSRAKVLVSVGDFLNHYYPDLLGGLRPATLEHLVVLGDKVQASADLSWEQFMARAAGTDAQAQLQREAQIRPDDTADLMFTSGTTGRPKGVMCAHRPTILAFKAWSEVVGLSEGSRYLIVNPFFHTFGYKAGWVAALLQGATVYPEQVFDADAILRRIESDRISFMPGPPTLFLSMLAHPGLKNFDLSSMQSSVTGASTVPPILIRRMREELGIKNVTTAYGLTECGGCATLCDPADDVGTVANTCGKALPGTEVRCVDEQGLPVAAGEAGEVLLRGYHIMQGYFEDEQATAETIDADGWLHTGDVGVLDERGYLRITDRLKDMFIVGGFNCYPAEIERMLSNHPDVAQVAVLGVADERMGEVGCACVVARNGVRLDREAFIAWCRANMANYKVPRFVLQLDSLPVNASNKVQKRDLVQIVKAKLEAAAQPA</sequence>
<keyword evidence="2 5" id="KW-0436">Ligase</keyword>
<organism evidence="5 6">
    <name type="scientific">Comamonas guangdongensis</name>
    <dbReference type="NCBI Taxonomy" id="510515"/>
    <lineage>
        <taxon>Bacteria</taxon>
        <taxon>Pseudomonadati</taxon>
        <taxon>Pseudomonadota</taxon>
        <taxon>Betaproteobacteria</taxon>
        <taxon>Burkholderiales</taxon>
        <taxon>Comamonadaceae</taxon>
        <taxon>Comamonas</taxon>
    </lineage>
</organism>
<evidence type="ECO:0000259" key="3">
    <source>
        <dbReference type="Pfam" id="PF00501"/>
    </source>
</evidence>
<dbReference type="InterPro" id="IPR042099">
    <property type="entry name" value="ANL_N_sf"/>
</dbReference>
<dbReference type="RefSeq" id="WP_369339538.1">
    <property type="nucleotide sequence ID" value="NZ_JBFYGN010000020.1"/>
</dbReference>
<dbReference type="Proteomes" id="UP001561046">
    <property type="component" value="Unassembled WGS sequence"/>
</dbReference>
<dbReference type="InterPro" id="IPR020845">
    <property type="entry name" value="AMP-binding_CS"/>
</dbReference>
<dbReference type="EMBL" id="JBFYGN010000020">
    <property type="protein sequence ID" value="MEX8194353.1"/>
    <property type="molecule type" value="Genomic_DNA"/>
</dbReference>
<comment type="similarity">
    <text evidence="1">Belongs to the ATP-dependent AMP-binding enzyme family.</text>
</comment>
<comment type="caution">
    <text evidence="5">The sequence shown here is derived from an EMBL/GenBank/DDBJ whole genome shotgun (WGS) entry which is preliminary data.</text>
</comment>
<dbReference type="PANTHER" id="PTHR43201:SF5">
    <property type="entry name" value="MEDIUM-CHAIN ACYL-COA LIGASE ACSF2, MITOCHONDRIAL"/>
    <property type="match status" value="1"/>
</dbReference>
<evidence type="ECO:0000313" key="6">
    <source>
        <dbReference type="Proteomes" id="UP001561046"/>
    </source>
</evidence>
<keyword evidence="6" id="KW-1185">Reference proteome</keyword>
<accession>A0ABV3ZXX0</accession>
<protein>
    <submittedName>
        <fullName evidence="5">FadD3 family acyl-CoA ligase</fullName>
    </submittedName>
</protein>
<dbReference type="GO" id="GO:0016874">
    <property type="term" value="F:ligase activity"/>
    <property type="evidence" value="ECO:0007669"/>
    <property type="project" value="UniProtKB-KW"/>
</dbReference>
<dbReference type="Pfam" id="PF00501">
    <property type="entry name" value="AMP-binding"/>
    <property type="match status" value="1"/>
</dbReference>
<dbReference type="Gene3D" id="3.40.50.12780">
    <property type="entry name" value="N-terminal domain of ligase-like"/>
    <property type="match status" value="1"/>
</dbReference>
<name>A0ABV3ZXX0_9BURK</name>
<feature type="domain" description="AMP-dependent synthetase/ligase" evidence="3">
    <location>
        <begin position="22"/>
        <end position="393"/>
    </location>
</feature>
<dbReference type="SUPFAM" id="SSF56801">
    <property type="entry name" value="Acetyl-CoA synthetase-like"/>
    <property type="match status" value="1"/>
</dbReference>
<proteinExistence type="inferred from homology"/>
<dbReference type="InterPro" id="IPR045851">
    <property type="entry name" value="AMP-bd_C_sf"/>
</dbReference>
<gene>
    <name evidence="5" type="ORF">AB6724_16080</name>
</gene>
<dbReference type="InterPro" id="IPR000873">
    <property type="entry name" value="AMP-dep_synth/lig_dom"/>
</dbReference>
<reference evidence="5 6" key="1">
    <citation type="journal article" date="2013" name="Int. J. Syst. Evol. Microbiol.">
        <title>Comamonas guangdongensis sp. nov., isolated from subterranean forest sediment, and emended description of the genus Comamonas.</title>
        <authorList>
            <person name="Zhang J."/>
            <person name="Wang Y."/>
            <person name="Zhou S."/>
            <person name="Wu C."/>
            <person name="He J."/>
            <person name="Li F."/>
        </authorList>
    </citation>
    <scope>NUCLEOTIDE SEQUENCE [LARGE SCALE GENOMIC DNA]</scope>
    <source>
        <strain evidence="5 6">CCTCC AB2011133</strain>
    </source>
</reference>
<dbReference type="PROSITE" id="PS00455">
    <property type="entry name" value="AMP_BINDING"/>
    <property type="match status" value="1"/>
</dbReference>
<evidence type="ECO:0000259" key="4">
    <source>
        <dbReference type="Pfam" id="PF13193"/>
    </source>
</evidence>
<feature type="domain" description="AMP-binding enzyme C-terminal" evidence="4">
    <location>
        <begin position="444"/>
        <end position="519"/>
    </location>
</feature>
<dbReference type="Gene3D" id="3.30.300.30">
    <property type="match status" value="1"/>
</dbReference>
<dbReference type="InterPro" id="IPR025110">
    <property type="entry name" value="AMP-bd_C"/>
</dbReference>
<dbReference type="NCBIfam" id="NF005801">
    <property type="entry name" value="PRK07656.1"/>
    <property type="match status" value="1"/>
</dbReference>
<dbReference type="Pfam" id="PF13193">
    <property type="entry name" value="AMP-binding_C"/>
    <property type="match status" value="1"/>
</dbReference>
<evidence type="ECO:0000256" key="2">
    <source>
        <dbReference type="ARBA" id="ARBA00022598"/>
    </source>
</evidence>